<feature type="domain" description="Leucine-rich repeat-containing N-terminal plant-type" evidence="12">
    <location>
        <begin position="32"/>
        <end position="74"/>
    </location>
</feature>
<dbReference type="Gramene" id="PGSC0003DMT400052372">
    <property type="protein sequence ID" value="PGSC0003DMT400052372"/>
    <property type="gene ID" value="PGSC0003DMG400020330"/>
</dbReference>
<evidence type="ECO:0000256" key="4">
    <source>
        <dbReference type="ARBA" id="ARBA00022692"/>
    </source>
</evidence>
<evidence type="ECO:0000256" key="8">
    <source>
        <dbReference type="ARBA" id="ARBA00023136"/>
    </source>
</evidence>
<evidence type="ECO:0000256" key="2">
    <source>
        <dbReference type="ARBA" id="ARBA00022475"/>
    </source>
</evidence>
<evidence type="ECO:0000313" key="13">
    <source>
        <dbReference type="EnsemblPlants" id="PGSC0003DMT400052372"/>
    </source>
</evidence>
<dbReference type="InterPro" id="IPR013210">
    <property type="entry name" value="LRR_N_plant-typ"/>
</dbReference>
<dbReference type="SMART" id="SM00369">
    <property type="entry name" value="LRR_TYP"/>
    <property type="match status" value="5"/>
</dbReference>
<keyword evidence="3" id="KW-0433">Leucine-rich repeat</keyword>
<dbReference type="InterPro" id="IPR001611">
    <property type="entry name" value="Leu-rich_rpt"/>
</dbReference>
<evidence type="ECO:0000256" key="5">
    <source>
        <dbReference type="ARBA" id="ARBA00022729"/>
    </source>
</evidence>
<keyword evidence="2" id="KW-1003">Cell membrane</keyword>
<dbReference type="GO" id="GO:0005886">
    <property type="term" value="C:plasma membrane"/>
    <property type="evidence" value="ECO:0007669"/>
    <property type="project" value="UniProtKB-SubCell"/>
</dbReference>
<accession>M1BTA0</accession>
<dbReference type="PANTHER" id="PTHR27000:SF787">
    <property type="entry name" value="RECEPTOR-LIKE PROTEIN 39"/>
    <property type="match status" value="1"/>
</dbReference>
<keyword evidence="7" id="KW-1133">Transmembrane helix</keyword>
<dbReference type="Proteomes" id="UP000011115">
    <property type="component" value="Unassembled WGS sequence"/>
</dbReference>
<evidence type="ECO:0000259" key="12">
    <source>
        <dbReference type="Pfam" id="PF08263"/>
    </source>
</evidence>
<dbReference type="AlphaFoldDB" id="M1BTA0"/>
<dbReference type="FunFam" id="3.80.10.10:FF:000041">
    <property type="entry name" value="LRR receptor-like serine/threonine-protein kinase ERECTA"/>
    <property type="match status" value="1"/>
</dbReference>
<keyword evidence="8" id="KW-0472">Membrane</keyword>
<dbReference type="InterPro" id="IPR032675">
    <property type="entry name" value="LRR_dom_sf"/>
</dbReference>
<evidence type="ECO:0000256" key="1">
    <source>
        <dbReference type="ARBA" id="ARBA00004251"/>
    </source>
</evidence>
<keyword evidence="5 11" id="KW-0732">Signal</keyword>
<dbReference type="HOGENOM" id="CLU_000288_18_3_1"/>
<dbReference type="EnsemblPlants" id="PGSC0003DMT400052372">
    <property type="protein sequence ID" value="PGSC0003DMT400052372"/>
    <property type="gene ID" value="PGSC0003DMG400020330"/>
</dbReference>
<reference evidence="13" key="2">
    <citation type="submission" date="2015-06" db="UniProtKB">
        <authorList>
            <consortium name="EnsemblPlants"/>
        </authorList>
    </citation>
    <scope>IDENTIFICATION</scope>
    <source>
        <strain evidence="13">DM1-3 516 R44</strain>
    </source>
</reference>
<evidence type="ECO:0000256" key="3">
    <source>
        <dbReference type="ARBA" id="ARBA00022614"/>
    </source>
</evidence>
<feature type="signal peptide" evidence="11">
    <location>
        <begin position="1"/>
        <end position="20"/>
    </location>
</feature>
<keyword evidence="14" id="KW-1185">Reference proteome</keyword>
<keyword evidence="9" id="KW-0675">Receptor</keyword>
<keyword evidence="4" id="KW-0812">Transmembrane</keyword>
<evidence type="ECO:0000256" key="6">
    <source>
        <dbReference type="ARBA" id="ARBA00022737"/>
    </source>
</evidence>
<proteinExistence type="predicted"/>
<dbReference type="Gene3D" id="3.80.10.10">
    <property type="entry name" value="Ribonuclease Inhibitor"/>
    <property type="match status" value="2"/>
</dbReference>
<reference evidence="14" key="1">
    <citation type="journal article" date="2011" name="Nature">
        <title>Genome sequence and analysis of the tuber crop potato.</title>
        <authorList>
            <consortium name="The Potato Genome Sequencing Consortium"/>
        </authorList>
    </citation>
    <scope>NUCLEOTIDE SEQUENCE [LARGE SCALE GENOMIC DNA]</scope>
    <source>
        <strain evidence="14">cv. DM1-3 516 R44</strain>
    </source>
</reference>
<dbReference type="PaxDb" id="4113-PGSC0003DMT400052372"/>
<dbReference type="eggNOG" id="KOG0619">
    <property type="taxonomic scope" value="Eukaryota"/>
</dbReference>
<name>M1BTA0_SOLTU</name>
<keyword evidence="10" id="KW-0325">Glycoprotein</keyword>
<evidence type="ECO:0000256" key="11">
    <source>
        <dbReference type="SAM" id="SignalP"/>
    </source>
</evidence>
<sequence length="762" mass="85572">MRTLHFLRLFLILLFQILSGNDIFFVSSKCLDDQKSLLLQLKDSLQYDSSLSTKLARWNDNTSECCNWDGVKCDLYGHVIALELDNELISSGVENSSALLSFEYLEKLNLAYNSSCNLHGAFPETIFRVQSLEMLDLSNNKMLSVRIPNFPKNGSLRTISLSNTKFSGLLPESISNLQNLSKLELSNCNISGPIPSTMENFTNLVYLGFSLNNFTGSIPYFQRSKKLTYLDVSYNSLTGLLSPAHFEGLSELVYMNLGNNLLNGILPAYIFELPSLQKLFLCSNEFVGQLNEFRNASFSLLKILDVSNNHLNGSIPKSIFGIERLKDLRPLIHGPIPNWIWEIGYGFPSQLNLSCNLLEYMKQPYNIPDNLTMLDLHSNRLKGDLPMPPSSSFYVDYSSNSFSNSIPLDIGDSLVNARVFSVGNNSLTGRIPESICNALFPQVLTFSQNALSGTIPMCLLENSATLGVLDLGNNRLKGVIPDSFPIGCALRSLHLNENTLQGKLPRSLVNCDFLEVLNVGNNKLFDSSPFMLKNSSRLRVLVLRSNGFYGNFQCHSWQNLQIIDIASNNFTGELIAECLWNWKGMMVGDDYIDSGINRIHFGYCQETVTLTIKGMEMKLVKIFRAYTSIDFSSNKFHGVIPDIVGNLSALYVLNLSHNALEGQIPKSIGKLKMLESLDLSWNKLSGEIPAELAYLTFLSYCLEKSHRVISFKHSLQIPLKETKAYVDYLLKIAETMTLSCRQLSLYQTQMMIGSSFFWLQDT</sequence>
<dbReference type="InterPro" id="IPR003591">
    <property type="entry name" value="Leu-rich_rpt_typical-subtyp"/>
</dbReference>
<dbReference type="Pfam" id="PF13855">
    <property type="entry name" value="LRR_8"/>
    <property type="match status" value="4"/>
</dbReference>
<dbReference type="Pfam" id="PF08263">
    <property type="entry name" value="LRRNT_2"/>
    <property type="match status" value="1"/>
</dbReference>
<keyword evidence="6" id="KW-0677">Repeat</keyword>
<dbReference type="GO" id="GO:0050832">
    <property type="term" value="P:defense response to fungus"/>
    <property type="evidence" value="ECO:0007669"/>
    <property type="project" value="UniProtKB-ARBA"/>
</dbReference>
<evidence type="ECO:0000313" key="14">
    <source>
        <dbReference type="Proteomes" id="UP000011115"/>
    </source>
</evidence>
<evidence type="ECO:0000256" key="10">
    <source>
        <dbReference type="ARBA" id="ARBA00023180"/>
    </source>
</evidence>
<organism evidence="13 14">
    <name type="scientific">Solanum tuberosum</name>
    <name type="common">Potato</name>
    <dbReference type="NCBI Taxonomy" id="4113"/>
    <lineage>
        <taxon>Eukaryota</taxon>
        <taxon>Viridiplantae</taxon>
        <taxon>Streptophyta</taxon>
        <taxon>Embryophyta</taxon>
        <taxon>Tracheophyta</taxon>
        <taxon>Spermatophyta</taxon>
        <taxon>Magnoliopsida</taxon>
        <taxon>eudicotyledons</taxon>
        <taxon>Gunneridae</taxon>
        <taxon>Pentapetalae</taxon>
        <taxon>asterids</taxon>
        <taxon>lamiids</taxon>
        <taxon>Solanales</taxon>
        <taxon>Solanaceae</taxon>
        <taxon>Solanoideae</taxon>
        <taxon>Solaneae</taxon>
        <taxon>Solanum</taxon>
    </lineage>
</organism>
<evidence type="ECO:0000256" key="9">
    <source>
        <dbReference type="ARBA" id="ARBA00023170"/>
    </source>
</evidence>
<dbReference type="InParanoid" id="M1BTA0"/>
<dbReference type="PRINTS" id="PR00019">
    <property type="entry name" value="LEURICHRPT"/>
</dbReference>
<dbReference type="FunFam" id="3.80.10.10:FF:000356">
    <property type="entry name" value="LRR receptor-like serine/threonine-protein kinase"/>
    <property type="match status" value="1"/>
</dbReference>
<dbReference type="SUPFAM" id="SSF52058">
    <property type="entry name" value="L domain-like"/>
    <property type="match status" value="2"/>
</dbReference>
<dbReference type="Pfam" id="PF00560">
    <property type="entry name" value="LRR_1"/>
    <property type="match status" value="1"/>
</dbReference>
<evidence type="ECO:0000256" key="7">
    <source>
        <dbReference type="ARBA" id="ARBA00022989"/>
    </source>
</evidence>
<dbReference type="OMA" id="GSINCEG"/>
<dbReference type="PANTHER" id="PTHR27000">
    <property type="entry name" value="LEUCINE-RICH REPEAT RECEPTOR-LIKE PROTEIN KINASE FAMILY PROTEIN-RELATED"/>
    <property type="match status" value="1"/>
</dbReference>
<feature type="chain" id="PRO_5004012521" evidence="11">
    <location>
        <begin position="21"/>
        <end position="762"/>
    </location>
</feature>
<comment type="subcellular location">
    <subcellularLocation>
        <location evidence="1">Cell membrane</location>
        <topology evidence="1">Single-pass type I membrane protein</topology>
    </subcellularLocation>
</comment>
<protein>
    <submittedName>
        <fullName evidence="13">Disease resistance protein SlVe2</fullName>
    </submittedName>
</protein>